<evidence type="ECO:0000259" key="1">
    <source>
        <dbReference type="Pfam" id="PF07176"/>
    </source>
</evidence>
<proteinExistence type="predicted"/>
<dbReference type="InterPro" id="IPR010802">
    <property type="entry name" value="DUF1400"/>
</dbReference>
<dbReference type="Proteomes" id="UP000287247">
    <property type="component" value="Unassembled WGS sequence"/>
</dbReference>
<dbReference type="EMBL" id="BDQK01000016">
    <property type="protein sequence ID" value="GBF82164.1"/>
    <property type="molecule type" value="Genomic_DNA"/>
</dbReference>
<protein>
    <recommendedName>
        <fullName evidence="1">DUF1400 domain-containing protein</fullName>
    </recommendedName>
</protein>
<keyword evidence="3" id="KW-1185">Reference proteome</keyword>
<organism evidence="2 3">
    <name type="scientific">Aphanothece sacrum FPU1</name>
    <dbReference type="NCBI Taxonomy" id="1920663"/>
    <lineage>
        <taxon>Bacteria</taxon>
        <taxon>Bacillati</taxon>
        <taxon>Cyanobacteriota</taxon>
        <taxon>Cyanophyceae</taxon>
        <taxon>Oscillatoriophycideae</taxon>
        <taxon>Chroococcales</taxon>
        <taxon>Aphanothecaceae</taxon>
        <taxon>Aphanothece</taxon>
    </lineage>
</organism>
<sequence>MIIRQNLNFSLSLTLICGIFANFSWVIPVQAAEQVILTYSILRESVSVDELSDLAKTGSVSPALKSYLKLANKNPEDLRNVLNQSVNVDPVILSKVLNSFAGNYVLDEVGQIIHTPSKRASRESLRGALVTSAVSDRNIQVVEILENYPTSELHVDGDRLAEIYKQIQGVVNQIPRLPF</sequence>
<evidence type="ECO:0000313" key="2">
    <source>
        <dbReference type="EMBL" id="GBF82164.1"/>
    </source>
</evidence>
<accession>A0A401ILM3</accession>
<feature type="domain" description="DUF1400" evidence="1">
    <location>
        <begin position="31"/>
        <end position="156"/>
    </location>
</feature>
<dbReference type="AlphaFoldDB" id="A0A401ILM3"/>
<reference evidence="3" key="1">
    <citation type="submission" date="2017-05" db="EMBL/GenBank/DDBJ databases">
        <title>Physiological properties and genetic analysis related to exopolysaccharide production of fresh-water unicellular cyanobacterium Aphanothece sacrum, Suizenji Nori, that has been cultured as a food source in Japan.</title>
        <authorList>
            <person name="Kanesaki Y."/>
            <person name="Yoshikawa S."/>
            <person name="Ohki K."/>
        </authorList>
    </citation>
    <scope>NUCLEOTIDE SEQUENCE [LARGE SCALE GENOMIC DNA]</scope>
    <source>
        <strain evidence="3">FPU1</strain>
    </source>
</reference>
<comment type="caution">
    <text evidence="2">The sequence shown here is derived from an EMBL/GenBank/DDBJ whole genome shotgun (WGS) entry which is preliminary data.</text>
</comment>
<gene>
    <name evidence="2" type="ORF">AsFPU1_3591</name>
</gene>
<name>A0A401ILM3_APHSA</name>
<dbReference type="Pfam" id="PF07176">
    <property type="entry name" value="DUF1400"/>
    <property type="match status" value="1"/>
</dbReference>
<evidence type="ECO:0000313" key="3">
    <source>
        <dbReference type="Proteomes" id="UP000287247"/>
    </source>
</evidence>